<dbReference type="EMBL" id="AOSK01000136">
    <property type="protein sequence ID" value="EYD71502.1"/>
    <property type="molecule type" value="Genomic_DNA"/>
</dbReference>
<gene>
    <name evidence="1" type="ORF">Rumeso_04903</name>
</gene>
<reference evidence="1 2" key="1">
    <citation type="submission" date="2013-02" db="EMBL/GenBank/DDBJ databases">
        <authorList>
            <person name="Fiebig A."/>
            <person name="Goeker M."/>
            <person name="Klenk H.-P.P."/>
        </authorList>
    </citation>
    <scope>NUCLEOTIDE SEQUENCE [LARGE SCALE GENOMIC DNA]</scope>
    <source>
        <strain evidence="1 2">DSM 19309</strain>
    </source>
</reference>
<proteinExistence type="predicted"/>
<evidence type="ECO:0000313" key="2">
    <source>
        <dbReference type="Proteomes" id="UP000019666"/>
    </source>
</evidence>
<dbReference type="Proteomes" id="UP000019666">
    <property type="component" value="Unassembled WGS sequence"/>
</dbReference>
<name>A0A017HAJ4_9RHOB</name>
<keyword evidence="2" id="KW-1185">Reference proteome</keyword>
<comment type="caution">
    <text evidence="1">The sequence shown here is derived from an EMBL/GenBank/DDBJ whole genome shotgun (WGS) entry which is preliminary data.</text>
</comment>
<accession>A0A017HAJ4</accession>
<organism evidence="1 2">
    <name type="scientific">Rubellimicrobium mesophilum DSM 19309</name>
    <dbReference type="NCBI Taxonomy" id="442562"/>
    <lineage>
        <taxon>Bacteria</taxon>
        <taxon>Pseudomonadati</taxon>
        <taxon>Pseudomonadota</taxon>
        <taxon>Alphaproteobacteria</taxon>
        <taxon>Rhodobacterales</taxon>
        <taxon>Roseobacteraceae</taxon>
        <taxon>Rubellimicrobium</taxon>
    </lineage>
</organism>
<dbReference type="STRING" id="442562.Rumeso_04903"/>
<dbReference type="HOGENOM" id="CLU_3140299_0_0_5"/>
<evidence type="ECO:0000313" key="1">
    <source>
        <dbReference type="EMBL" id="EYD71502.1"/>
    </source>
</evidence>
<dbReference type="AlphaFoldDB" id="A0A017HAJ4"/>
<protein>
    <submittedName>
        <fullName evidence="1">Uncharacterized protein</fullName>
    </submittedName>
</protein>
<sequence>MLSEVDAGLGGVGVHVRSLHDPAKEYLVGMTYMGMRRAHYESKTLNTSA</sequence>